<gene>
    <name evidence="1" type="ORF">M9H77_01463</name>
</gene>
<sequence length="496" mass="56193">MLKNTRFLVVFALLLLVFGNFALGDQERQSKEQEKEWGKERYEEGEQGKNPYVLQEHHFRAKVESPHGRVRVLPKFTEWSNLLRGIENYRLSILEAEPQTFVIPNHWDAEAVVFVVQGQGSLSLVHRERRESFNIRRGDVIRIPSGTTVYLINKDNSQKLIAAKLLQPVFSPGEFETFFGAGGQEPESFYRSFSIEILEAALKAKRERIEAVLGQQRRGPIIKASQEQIRALSQHEQGGIWPFGGESKGLINIFQKGPSHSNQYGQLYEVNQNDYRPLYDVNVAVSFANVTQASKLIGNMEGLFYNSRSTKISLVIRGEGELQITCPHLSSQSEGRRGPGSQQGQGEREGRQGSQQGQEEREGRQGSQEERGERERERGESTGTPHYQRVSARLRPYTAFVVPPGHPYVVVASKRQNLEVLCFEIFSFGNEKVPVAGRRNVIKRLEKEAKELSFGVSSRIVDEVFGNEEDEFLFKGPAGGREQQQQQEQEEGRADA</sequence>
<dbReference type="Proteomes" id="UP001060085">
    <property type="component" value="Linkage Group LG01"/>
</dbReference>
<dbReference type="EMBL" id="CM044701">
    <property type="protein sequence ID" value="KAI5680236.1"/>
    <property type="molecule type" value="Genomic_DNA"/>
</dbReference>
<reference evidence="2" key="1">
    <citation type="journal article" date="2023" name="Nat. Plants">
        <title>Single-cell RNA sequencing provides a high-resolution roadmap for understanding the multicellular compartmentation of specialized metabolism.</title>
        <authorList>
            <person name="Sun S."/>
            <person name="Shen X."/>
            <person name="Li Y."/>
            <person name="Li Y."/>
            <person name="Wang S."/>
            <person name="Li R."/>
            <person name="Zhang H."/>
            <person name="Shen G."/>
            <person name="Guo B."/>
            <person name="Wei J."/>
            <person name="Xu J."/>
            <person name="St-Pierre B."/>
            <person name="Chen S."/>
            <person name="Sun C."/>
        </authorList>
    </citation>
    <scope>NUCLEOTIDE SEQUENCE [LARGE SCALE GENOMIC DNA]</scope>
</reference>
<name>A0ACC0C5M8_CATRO</name>
<evidence type="ECO:0000313" key="2">
    <source>
        <dbReference type="Proteomes" id="UP001060085"/>
    </source>
</evidence>
<comment type="caution">
    <text evidence="1">The sequence shown here is derived from an EMBL/GenBank/DDBJ whole genome shotgun (WGS) entry which is preliminary data.</text>
</comment>
<evidence type="ECO:0000313" key="1">
    <source>
        <dbReference type="EMBL" id="KAI5680236.1"/>
    </source>
</evidence>
<proteinExistence type="predicted"/>
<accession>A0ACC0C5M8</accession>
<keyword evidence="2" id="KW-1185">Reference proteome</keyword>
<protein>
    <submittedName>
        <fullName evidence="1">Uncharacterized protein</fullName>
    </submittedName>
</protein>
<organism evidence="1 2">
    <name type="scientific">Catharanthus roseus</name>
    <name type="common">Madagascar periwinkle</name>
    <name type="synonym">Vinca rosea</name>
    <dbReference type="NCBI Taxonomy" id="4058"/>
    <lineage>
        <taxon>Eukaryota</taxon>
        <taxon>Viridiplantae</taxon>
        <taxon>Streptophyta</taxon>
        <taxon>Embryophyta</taxon>
        <taxon>Tracheophyta</taxon>
        <taxon>Spermatophyta</taxon>
        <taxon>Magnoliopsida</taxon>
        <taxon>eudicotyledons</taxon>
        <taxon>Gunneridae</taxon>
        <taxon>Pentapetalae</taxon>
        <taxon>asterids</taxon>
        <taxon>lamiids</taxon>
        <taxon>Gentianales</taxon>
        <taxon>Apocynaceae</taxon>
        <taxon>Rauvolfioideae</taxon>
        <taxon>Vinceae</taxon>
        <taxon>Catharanthinae</taxon>
        <taxon>Catharanthus</taxon>
    </lineage>
</organism>